<feature type="transmembrane region" description="Helical" evidence="2">
    <location>
        <begin position="350"/>
        <end position="373"/>
    </location>
</feature>
<evidence type="ECO:0000313" key="4">
    <source>
        <dbReference type="Proteomes" id="UP001140094"/>
    </source>
</evidence>
<keyword evidence="2" id="KW-0472">Membrane</keyword>
<dbReference type="AlphaFoldDB" id="A0A9W8HMH4"/>
<keyword evidence="4" id="KW-1185">Reference proteome</keyword>
<organism evidence="3 4">
    <name type="scientific">Coemansia guatemalensis</name>
    <dbReference type="NCBI Taxonomy" id="2761395"/>
    <lineage>
        <taxon>Eukaryota</taxon>
        <taxon>Fungi</taxon>
        <taxon>Fungi incertae sedis</taxon>
        <taxon>Zoopagomycota</taxon>
        <taxon>Kickxellomycotina</taxon>
        <taxon>Kickxellomycetes</taxon>
        <taxon>Kickxellales</taxon>
        <taxon>Kickxellaceae</taxon>
        <taxon>Coemansia</taxon>
    </lineage>
</organism>
<evidence type="ECO:0000256" key="1">
    <source>
        <dbReference type="SAM" id="MobiDB-lite"/>
    </source>
</evidence>
<reference evidence="3" key="1">
    <citation type="submission" date="2022-07" db="EMBL/GenBank/DDBJ databases">
        <title>Phylogenomic reconstructions and comparative analyses of Kickxellomycotina fungi.</title>
        <authorList>
            <person name="Reynolds N.K."/>
            <person name="Stajich J.E."/>
            <person name="Barry K."/>
            <person name="Grigoriev I.V."/>
            <person name="Crous P."/>
            <person name="Smith M.E."/>
        </authorList>
    </citation>
    <scope>NUCLEOTIDE SEQUENCE</scope>
    <source>
        <strain evidence="3">NRRL 1565</strain>
    </source>
</reference>
<proteinExistence type="predicted"/>
<sequence length="386" mass="42125">MSVESLAHIVQIANTHYPGTIGRIYITASSSVLLEHARNSLQPVLQQVAQGFGHLHEDFVIFSLDCALVDSARELEPWSLGLAEREDRMEAEALESFIMRADSIHSDEADTDVGDFHSAYSDAREAFGAMSEHEAFHTPKRTASRLSCLSNQRGQNASSRSVQRMTPVNARPQDSRGRIAEQAKSVVTPIQLASLQRAMQGVQSMLGSINDSIVSADSRSALAATKSKLVQQADVLMSTVAALSFGVSMMHGSPLQPSGTAAMGAEESVTAGRAIYFPAKGAELSNGRLGVLRHLALQLLALPMGLVFGRPREALKLFRSLVAKTVCTALRRLRRLPGFQMLLLLAYRHLRIYAMVFWTGALLLWQANAAIIWSNLSAQWQRGIAF</sequence>
<name>A0A9W8HMH4_9FUNG</name>
<gene>
    <name evidence="3" type="ORF">H4R20_006606</name>
</gene>
<keyword evidence="2" id="KW-1133">Transmembrane helix</keyword>
<dbReference type="Proteomes" id="UP001140094">
    <property type="component" value="Unassembled WGS sequence"/>
</dbReference>
<dbReference type="OrthoDB" id="5587105at2759"/>
<accession>A0A9W8HMH4</accession>
<dbReference type="EMBL" id="JANBUO010002977">
    <property type="protein sequence ID" value="KAJ2793225.1"/>
    <property type="molecule type" value="Genomic_DNA"/>
</dbReference>
<evidence type="ECO:0000256" key="2">
    <source>
        <dbReference type="SAM" id="Phobius"/>
    </source>
</evidence>
<keyword evidence="2" id="KW-0812">Transmembrane</keyword>
<feature type="compositionally biased region" description="Polar residues" evidence="1">
    <location>
        <begin position="153"/>
        <end position="166"/>
    </location>
</feature>
<evidence type="ECO:0000313" key="3">
    <source>
        <dbReference type="EMBL" id="KAJ2793225.1"/>
    </source>
</evidence>
<protein>
    <submittedName>
        <fullName evidence="3">Uncharacterized protein</fullName>
    </submittedName>
</protein>
<comment type="caution">
    <text evidence="3">The sequence shown here is derived from an EMBL/GenBank/DDBJ whole genome shotgun (WGS) entry which is preliminary data.</text>
</comment>
<feature type="region of interest" description="Disordered" evidence="1">
    <location>
        <begin position="153"/>
        <end position="176"/>
    </location>
</feature>